<feature type="domain" description="Calcineurin-like phosphoesterase" evidence="5">
    <location>
        <begin position="6"/>
        <end position="243"/>
    </location>
</feature>
<dbReference type="PANTHER" id="PTHR42988:SF2">
    <property type="entry name" value="CYCLIC NUCLEOTIDE PHOSPHODIESTERASE CBUA0032-RELATED"/>
    <property type="match status" value="1"/>
</dbReference>
<dbReference type="SUPFAM" id="SSF56300">
    <property type="entry name" value="Metallo-dependent phosphatases"/>
    <property type="match status" value="1"/>
</dbReference>
<name>A0A4S2FL51_9BACT</name>
<dbReference type="Pfam" id="PF00149">
    <property type="entry name" value="Metallophos"/>
    <property type="match status" value="1"/>
</dbReference>
<evidence type="ECO:0000313" key="7">
    <source>
        <dbReference type="Proteomes" id="UP000310760"/>
    </source>
</evidence>
<dbReference type="Gene3D" id="3.60.21.10">
    <property type="match status" value="1"/>
</dbReference>
<dbReference type="Gene3D" id="3.40.50.300">
    <property type="entry name" value="P-loop containing nucleotide triphosphate hydrolases"/>
    <property type="match status" value="1"/>
</dbReference>
<dbReference type="InterPro" id="IPR027417">
    <property type="entry name" value="P-loop_NTPase"/>
</dbReference>
<proteinExistence type="inferred from homology"/>
<comment type="similarity">
    <text evidence="4">Belongs to the cyclic nucleotide phosphodiesterase class-III family.</text>
</comment>
<dbReference type="InterPro" id="IPR029052">
    <property type="entry name" value="Metallo-depent_PP-like"/>
</dbReference>
<keyword evidence="1" id="KW-0479">Metal-binding</keyword>
<dbReference type="GO" id="GO:0016787">
    <property type="term" value="F:hydrolase activity"/>
    <property type="evidence" value="ECO:0007669"/>
    <property type="project" value="UniProtKB-KW"/>
</dbReference>
<keyword evidence="2" id="KW-0378">Hydrolase</keyword>
<gene>
    <name evidence="6" type="ORF">E5339_12460</name>
</gene>
<dbReference type="PANTHER" id="PTHR42988">
    <property type="entry name" value="PHOSPHOHYDROLASE"/>
    <property type="match status" value="1"/>
</dbReference>
<dbReference type="EMBL" id="SRYJ01000026">
    <property type="protein sequence ID" value="TGY69654.1"/>
    <property type="molecule type" value="Genomic_DNA"/>
</dbReference>
<accession>A0A4S2FL51</accession>
<dbReference type="Gene3D" id="2.130.10.10">
    <property type="entry name" value="YVTN repeat-like/Quinoprotein amine dehydrogenase"/>
    <property type="match status" value="1"/>
</dbReference>
<evidence type="ECO:0000256" key="3">
    <source>
        <dbReference type="ARBA" id="ARBA00023004"/>
    </source>
</evidence>
<dbReference type="RefSeq" id="WP_135951947.1">
    <property type="nucleotide sequence ID" value="NZ_CAOOJZ010000091.1"/>
</dbReference>
<dbReference type="InterPro" id="IPR011047">
    <property type="entry name" value="Quinoprotein_ADH-like_sf"/>
</dbReference>
<dbReference type="InterPro" id="IPR015943">
    <property type="entry name" value="WD40/YVTN_repeat-like_dom_sf"/>
</dbReference>
<dbReference type="InterPro" id="IPR004843">
    <property type="entry name" value="Calcineurin-like_PHP"/>
</dbReference>
<evidence type="ECO:0000313" key="6">
    <source>
        <dbReference type="EMBL" id="TGY69654.1"/>
    </source>
</evidence>
<keyword evidence="3" id="KW-0408">Iron</keyword>
<dbReference type="SUPFAM" id="SSF50998">
    <property type="entry name" value="Quinoprotein alcohol dehydrogenase-like"/>
    <property type="match status" value="1"/>
</dbReference>
<dbReference type="SUPFAM" id="SSF52540">
    <property type="entry name" value="P-loop containing nucleoside triphosphate hydrolases"/>
    <property type="match status" value="1"/>
</dbReference>
<evidence type="ECO:0000256" key="1">
    <source>
        <dbReference type="ARBA" id="ARBA00022723"/>
    </source>
</evidence>
<dbReference type="GO" id="GO:0046872">
    <property type="term" value="F:metal ion binding"/>
    <property type="evidence" value="ECO:0007669"/>
    <property type="project" value="UniProtKB-KW"/>
</dbReference>
<evidence type="ECO:0000256" key="4">
    <source>
        <dbReference type="ARBA" id="ARBA00025742"/>
    </source>
</evidence>
<evidence type="ECO:0000259" key="5">
    <source>
        <dbReference type="Pfam" id="PF00149"/>
    </source>
</evidence>
<comment type="caution">
    <text evidence="6">The sequence shown here is derived from an EMBL/GenBank/DDBJ whole genome shotgun (WGS) entry which is preliminary data.</text>
</comment>
<dbReference type="Proteomes" id="UP000310760">
    <property type="component" value="Unassembled WGS sequence"/>
</dbReference>
<organism evidence="6 7">
    <name type="scientific">Phocaeicola sartorii</name>
    <dbReference type="NCBI Taxonomy" id="671267"/>
    <lineage>
        <taxon>Bacteria</taxon>
        <taxon>Pseudomonadati</taxon>
        <taxon>Bacteroidota</taxon>
        <taxon>Bacteroidia</taxon>
        <taxon>Bacteroidales</taxon>
        <taxon>Bacteroidaceae</taxon>
        <taxon>Phocaeicola</taxon>
    </lineage>
</organism>
<dbReference type="InterPro" id="IPR050884">
    <property type="entry name" value="CNP_phosphodiesterase-III"/>
</dbReference>
<protein>
    <recommendedName>
        <fullName evidence="5">Calcineurin-like phosphoesterase domain-containing protein</fullName>
    </recommendedName>
</protein>
<evidence type="ECO:0000256" key="2">
    <source>
        <dbReference type="ARBA" id="ARBA00022801"/>
    </source>
</evidence>
<reference evidence="6 7" key="1">
    <citation type="submission" date="2019-04" db="EMBL/GenBank/DDBJ databases">
        <title>Microbes associate with the intestines of laboratory mice.</title>
        <authorList>
            <person name="Navarre W."/>
            <person name="Wong E."/>
            <person name="Huang K."/>
            <person name="Tropini C."/>
            <person name="Ng K."/>
            <person name="Yu B."/>
        </authorList>
    </citation>
    <scope>NUCLEOTIDE SEQUENCE [LARGE SCALE GENOMIC DNA]</scope>
    <source>
        <strain evidence="6 7">NM22_B1</strain>
    </source>
</reference>
<sequence>MIDMIRWLHLSDLHLGSTDMSTDMMRDELPEFLTREGLKCDYVFCTGDIKTAGPKDCGFTDDMAIYIKEICQVVGISSDRLFIVPGNHDVNRDLDERKSSIEKLMFHRQGYYDPAKGIIDSADLVNIMKGETDFKDFLLKIFKPDRVVMYGNPDRPHFVIETPDFNILHVDTTISYTKDQEANDLIVGTHALYKEINKVNKNKPTILLTHYPITSLLQDEKKYISSILQKNEIRLWLAGHEHDHVAQPIHYLHQLQAGELRHENKANATFLIGEYDHISGKVQVTAYTWFPEGWAQYPILDLDNKKRDRYECLLLTVQDGGLSRTTKVAKDANKQYFYRLPEKVEQGLLPSIDDDGNITSFEQLLETTWDSNTHHIIILADGGMGKTTMLLEYCRKSSEPILYVPVERLVALKIGIEDYCARFIYDNDIHTFRENLQNRYSKPTLTLFIDGLNEVDGKHERSFVLEIQRLNMLKGLRIVVTSRSNFTLRYSMPGYRSTKLKPLEDTQIYSYFNDIEWARIKGTRALHQLLGNPMMVTIYKEICSVAAEFMDVEFLDWRFPVKNSTDLFHNYYVAQMALMMKRSGTDGERMLLTKMCISCILPAIAYKYERKRRLNYSLSEFRTLFNEVLQNIIVDNDKLLPIQEHYREEKMPELNVTKIMDFLTQDMRLLHRDNTIMAFPHQIYRDYLSAQWIIRQSQIKDNIMELWNSRKIPYSVMTHIRWGSGEYWKNGIACNVHKAGMGIIEDRSHFLVDNLFSCFPGTASSGTPDYSKLWLKGHRLPDNPIGDEKIDLSESEIDKTTVGLSSDDVVLYTNLCLSEGRDFLAAIAVKECERQIQLNIFSLDNGMMVFNHELNKKVGKMEFHGNRLFIVASSIYVFSMEDDKQWHYSGVIGDGGMNIFYKLQKCIIADHILYLYYNGRLLVRYDLRDCHKMDTIDGKQWENPIEGENVTSLRRTTPWTANNSPRQKDILSKVGNDSFQAISYGDGRLIVESEGEQQYELSRGAILLMDAAISSDGRSAATLGFHSVGTKRKIQLWDLDNEKRVADFACPSIVKNIHLSENGKWLMGETDDSTWVLNSESRNEIWYGEHFVSNHTGKLITYGDKVIRKKENDLYLFDLKSGNEEWLESPTPNPSMVCFLPDRTLAAVDKKGQTLHLWSTRDGNLLSQYMDGSTILSIQPIQSKPFIAVFTNDQKIRIYHTGVRKQYDKMQCLIKEAGETNAKQMVAHQERPLIACTDGRRYLETRFFKEWTSGGKDKGLWEQNKFRGNRHIIDGDILDIAFNLYNQQIVAILSNGKIMYCSDTHCKYIDSFNIIAAFNVDSYDFSRCSCSNDLRIPLTRNGTYCKPS</sequence>